<keyword evidence="2" id="KW-1133">Transmembrane helix</keyword>
<dbReference type="Proteomes" id="UP000027222">
    <property type="component" value="Unassembled WGS sequence"/>
</dbReference>
<organism evidence="3 4">
    <name type="scientific">Galerina marginata (strain CBS 339.88)</name>
    <dbReference type="NCBI Taxonomy" id="685588"/>
    <lineage>
        <taxon>Eukaryota</taxon>
        <taxon>Fungi</taxon>
        <taxon>Dikarya</taxon>
        <taxon>Basidiomycota</taxon>
        <taxon>Agaricomycotina</taxon>
        <taxon>Agaricomycetes</taxon>
        <taxon>Agaricomycetidae</taxon>
        <taxon>Agaricales</taxon>
        <taxon>Agaricineae</taxon>
        <taxon>Strophariaceae</taxon>
        <taxon>Galerina</taxon>
    </lineage>
</organism>
<reference evidence="4" key="1">
    <citation type="journal article" date="2014" name="Proc. Natl. Acad. Sci. U.S.A.">
        <title>Extensive sampling of basidiomycete genomes demonstrates inadequacy of the white-rot/brown-rot paradigm for wood decay fungi.</title>
        <authorList>
            <person name="Riley R."/>
            <person name="Salamov A.A."/>
            <person name="Brown D.W."/>
            <person name="Nagy L.G."/>
            <person name="Floudas D."/>
            <person name="Held B.W."/>
            <person name="Levasseur A."/>
            <person name="Lombard V."/>
            <person name="Morin E."/>
            <person name="Otillar R."/>
            <person name="Lindquist E.A."/>
            <person name="Sun H."/>
            <person name="LaButti K.M."/>
            <person name="Schmutz J."/>
            <person name="Jabbour D."/>
            <person name="Luo H."/>
            <person name="Baker S.E."/>
            <person name="Pisabarro A.G."/>
            <person name="Walton J.D."/>
            <person name="Blanchette R.A."/>
            <person name="Henrissat B."/>
            <person name="Martin F."/>
            <person name="Cullen D."/>
            <person name="Hibbett D.S."/>
            <person name="Grigoriev I.V."/>
        </authorList>
    </citation>
    <scope>NUCLEOTIDE SEQUENCE [LARGE SCALE GENOMIC DNA]</scope>
    <source>
        <strain evidence="4">CBS 339.88</strain>
    </source>
</reference>
<dbReference type="AlphaFoldDB" id="A0A067SYH4"/>
<evidence type="ECO:0000256" key="2">
    <source>
        <dbReference type="SAM" id="Phobius"/>
    </source>
</evidence>
<keyword evidence="4" id="KW-1185">Reference proteome</keyword>
<feature type="region of interest" description="Disordered" evidence="1">
    <location>
        <begin position="50"/>
        <end position="70"/>
    </location>
</feature>
<dbReference type="HOGENOM" id="CLU_2346823_0_0_1"/>
<name>A0A067SYH4_GALM3</name>
<evidence type="ECO:0000313" key="4">
    <source>
        <dbReference type="Proteomes" id="UP000027222"/>
    </source>
</evidence>
<protein>
    <submittedName>
        <fullName evidence="3">Uncharacterized protein</fullName>
    </submittedName>
</protein>
<dbReference type="STRING" id="685588.A0A067SYH4"/>
<sequence>MAAKLGAFLGLGELEVDWDLVSSYAGLLGLATVSIYAGAYGSLPRRKWRDPAAKTKEESAEKVDEEDEEDMERMSSGDAWLFPIVSSVLASWGARDG</sequence>
<evidence type="ECO:0000313" key="3">
    <source>
        <dbReference type="EMBL" id="KDR75926.1"/>
    </source>
</evidence>
<dbReference type="EMBL" id="KL142380">
    <property type="protein sequence ID" value="KDR75926.1"/>
    <property type="molecule type" value="Genomic_DNA"/>
</dbReference>
<proteinExistence type="predicted"/>
<evidence type="ECO:0000256" key="1">
    <source>
        <dbReference type="SAM" id="MobiDB-lite"/>
    </source>
</evidence>
<gene>
    <name evidence="3" type="ORF">GALMADRAFT_248732</name>
</gene>
<keyword evidence="2" id="KW-0472">Membrane</keyword>
<dbReference type="OrthoDB" id="29661at2759"/>
<accession>A0A067SYH4</accession>
<feature type="compositionally biased region" description="Basic and acidic residues" evidence="1">
    <location>
        <begin position="50"/>
        <end position="62"/>
    </location>
</feature>
<keyword evidence="2" id="KW-0812">Transmembrane</keyword>
<feature type="transmembrane region" description="Helical" evidence="2">
    <location>
        <begin position="20"/>
        <end position="39"/>
    </location>
</feature>